<dbReference type="Proteomes" id="UP000054477">
    <property type="component" value="Unassembled WGS sequence"/>
</dbReference>
<dbReference type="GO" id="GO:0005739">
    <property type="term" value="C:mitochondrion"/>
    <property type="evidence" value="ECO:0007669"/>
    <property type="project" value="TreeGrafter"/>
</dbReference>
<accession>A0A0C9Y4B7</accession>
<evidence type="ECO:0000313" key="4">
    <source>
        <dbReference type="EMBL" id="KIK04937.1"/>
    </source>
</evidence>
<organism evidence="4 5">
    <name type="scientific">Laccaria amethystina LaAM-08-1</name>
    <dbReference type="NCBI Taxonomy" id="1095629"/>
    <lineage>
        <taxon>Eukaryota</taxon>
        <taxon>Fungi</taxon>
        <taxon>Dikarya</taxon>
        <taxon>Basidiomycota</taxon>
        <taxon>Agaricomycotina</taxon>
        <taxon>Agaricomycetes</taxon>
        <taxon>Agaricomycetidae</taxon>
        <taxon>Agaricales</taxon>
        <taxon>Agaricineae</taxon>
        <taxon>Hydnangiaceae</taxon>
        <taxon>Laccaria</taxon>
    </lineage>
</organism>
<proteinExistence type="predicted"/>
<dbReference type="HOGENOM" id="CLU_1390444_0_0_1"/>
<evidence type="ECO:0000256" key="1">
    <source>
        <dbReference type="ARBA" id="ARBA00022768"/>
    </source>
</evidence>
<protein>
    <submittedName>
        <fullName evidence="4">Uncharacterized protein</fullName>
    </submittedName>
</protein>
<dbReference type="InterPro" id="IPR027417">
    <property type="entry name" value="P-loop_NTPase"/>
</dbReference>
<dbReference type="STRING" id="1095629.A0A0C9Y4B7"/>
<reference evidence="5" key="2">
    <citation type="submission" date="2015-01" db="EMBL/GenBank/DDBJ databases">
        <title>Evolutionary Origins and Diversification of the Mycorrhizal Mutualists.</title>
        <authorList>
            <consortium name="DOE Joint Genome Institute"/>
            <consortium name="Mycorrhizal Genomics Consortium"/>
            <person name="Kohler A."/>
            <person name="Kuo A."/>
            <person name="Nagy L.G."/>
            <person name="Floudas D."/>
            <person name="Copeland A."/>
            <person name="Barry K.W."/>
            <person name="Cichocki N."/>
            <person name="Veneault-Fourrey C."/>
            <person name="LaButti K."/>
            <person name="Lindquist E.A."/>
            <person name="Lipzen A."/>
            <person name="Lundell T."/>
            <person name="Morin E."/>
            <person name="Murat C."/>
            <person name="Riley R."/>
            <person name="Ohm R."/>
            <person name="Sun H."/>
            <person name="Tunlid A."/>
            <person name="Henrissat B."/>
            <person name="Grigoriev I.V."/>
            <person name="Hibbett D.S."/>
            <person name="Martin F."/>
        </authorList>
    </citation>
    <scope>NUCLEOTIDE SEQUENCE [LARGE SCALE GENOMIC DNA]</scope>
    <source>
        <strain evidence="5">LaAM-08-1</strain>
    </source>
</reference>
<dbReference type="AlphaFoldDB" id="A0A0C9Y4B7"/>
<dbReference type="PANTHER" id="PTHR43636:SF2">
    <property type="entry name" value="ELONGATION FACTOR G, MITOCHONDRIAL"/>
    <property type="match status" value="1"/>
</dbReference>
<dbReference type="OrthoDB" id="198619at2759"/>
<sequence>MYGNFFVFCSLHALLSSTINFICEAEVLPTRVVYIQLPNHSKEEPNILSDSNSNARVITGLVGWQGAAILRLSLQQAYQRNFKSTTIMMGVMGGIVRHDLYSLRMSLNKRSSFQAWCQPMENRQANWSKFRIPAAAVQVPVGIEDKFKGVVDVVHWRSIYNRGQKGKEVVISQEIPKSFMELAKAKRNQLNSNLLR</sequence>
<keyword evidence="1" id="KW-0251">Elongation factor</keyword>
<evidence type="ECO:0000256" key="3">
    <source>
        <dbReference type="SAM" id="SignalP"/>
    </source>
</evidence>
<dbReference type="GO" id="GO:0070125">
    <property type="term" value="P:mitochondrial translational elongation"/>
    <property type="evidence" value="ECO:0007669"/>
    <property type="project" value="TreeGrafter"/>
</dbReference>
<keyword evidence="5" id="KW-1185">Reference proteome</keyword>
<keyword evidence="2" id="KW-0648">Protein biosynthesis</keyword>
<dbReference type="GO" id="GO:0003746">
    <property type="term" value="F:translation elongation factor activity"/>
    <property type="evidence" value="ECO:0007669"/>
    <property type="project" value="UniProtKB-KW"/>
</dbReference>
<evidence type="ECO:0000313" key="5">
    <source>
        <dbReference type="Proteomes" id="UP000054477"/>
    </source>
</evidence>
<feature type="signal peptide" evidence="3">
    <location>
        <begin position="1"/>
        <end position="25"/>
    </location>
</feature>
<dbReference type="Gene3D" id="3.40.50.300">
    <property type="entry name" value="P-loop containing nucleotide triphosphate hydrolases"/>
    <property type="match status" value="1"/>
</dbReference>
<evidence type="ECO:0000256" key="2">
    <source>
        <dbReference type="ARBA" id="ARBA00022917"/>
    </source>
</evidence>
<name>A0A0C9Y4B7_9AGAR</name>
<keyword evidence="3" id="KW-0732">Signal</keyword>
<dbReference type="PANTHER" id="PTHR43636">
    <property type="entry name" value="ELONGATION FACTOR G, MITOCHONDRIAL"/>
    <property type="match status" value="1"/>
</dbReference>
<feature type="chain" id="PRO_5002217276" evidence="3">
    <location>
        <begin position="26"/>
        <end position="196"/>
    </location>
</feature>
<dbReference type="EMBL" id="KN838565">
    <property type="protein sequence ID" value="KIK04937.1"/>
    <property type="molecule type" value="Genomic_DNA"/>
</dbReference>
<gene>
    <name evidence="4" type="ORF">K443DRAFT_120769</name>
</gene>
<reference evidence="4 5" key="1">
    <citation type="submission" date="2014-04" db="EMBL/GenBank/DDBJ databases">
        <authorList>
            <consortium name="DOE Joint Genome Institute"/>
            <person name="Kuo A."/>
            <person name="Kohler A."/>
            <person name="Nagy L.G."/>
            <person name="Floudas D."/>
            <person name="Copeland A."/>
            <person name="Barry K.W."/>
            <person name="Cichocki N."/>
            <person name="Veneault-Fourrey C."/>
            <person name="LaButti K."/>
            <person name="Lindquist E.A."/>
            <person name="Lipzen A."/>
            <person name="Lundell T."/>
            <person name="Morin E."/>
            <person name="Murat C."/>
            <person name="Sun H."/>
            <person name="Tunlid A."/>
            <person name="Henrissat B."/>
            <person name="Grigoriev I.V."/>
            <person name="Hibbett D.S."/>
            <person name="Martin F."/>
            <person name="Nordberg H.P."/>
            <person name="Cantor M.N."/>
            <person name="Hua S.X."/>
        </authorList>
    </citation>
    <scope>NUCLEOTIDE SEQUENCE [LARGE SCALE GENOMIC DNA]</scope>
    <source>
        <strain evidence="4 5">LaAM-08-1</strain>
    </source>
</reference>
<dbReference type="GO" id="GO:0003924">
    <property type="term" value="F:GTPase activity"/>
    <property type="evidence" value="ECO:0007669"/>
    <property type="project" value="TreeGrafter"/>
</dbReference>